<evidence type="ECO:0000256" key="2">
    <source>
        <dbReference type="ARBA" id="ARBA00007353"/>
    </source>
</evidence>
<comment type="caution">
    <text evidence="11">The sequence shown here is derived from an EMBL/GenBank/DDBJ whole genome shotgun (WGS) entry which is preliminary data.</text>
</comment>
<dbReference type="SUPFAM" id="SSF64438">
    <property type="entry name" value="CNF1/YfiH-like putative cysteine hydrolases"/>
    <property type="match status" value="1"/>
</dbReference>
<dbReference type="NCBIfam" id="TIGR00726">
    <property type="entry name" value="peptidoglycan editing factor PgeF"/>
    <property type="match status" value="1"/>
</dbReference>
<dbReference type="InterPro" id="IPR003730">
    <property type="entry name" value="Cu_polyphenol_OxRdtase"/>
</dbReference>
<evidence type="ECO:0000256" key="10">
    <source>
        <dbReference type="RuleBase" id="RU361274"/>
    </source>
</evidence>
<dbReference type="Gene3D" id="3.60.140.10">
    <property type="entry name" value="CNF1/YfiH-like putative cysteine hydrolases"/>
    <property type="match status" value="1"/>
</dbReference>
<sequence>MSFILPKWSLPKNVKAISSTRAGGFSQGDFASLNLGMHVSDDVAVVQKNRDHLQAVSGMPSAPVWMNQTHSTVVASVSESTAVATESDALVTSAPNVVLSVMTADCLPVLFASKDGTQVASAHAGWRGLAGGILENTLEHFAGEVTAWIGPAISIEAFEVGEEVYQQFVDVHAEDSKAFYQHKPGKFMADLPLLAKNRLARMGCTDVLLSDLCTYKDAENFFSYRRQSNTGRQASFIWIES</sequence>
<dbReference type="GO" id="GO:0017061">
    <property type="term" value="F:S-methyl-5-thioadenosine phosphorylase activity"/>
    <property type="evidence" value="ECO:0007669"/>
    <property type="project" value="UniProtKB-EC"/>
</dbReference>
<evidence type="ECO:0000256" key="4">
    <source>
        <dbReference type="ARBA" id="ARBA00022723"/>
    </source>
</evidence>
<dbReference type="CDD" id="cd16833">
    <property type="entry name" value="YfiH"/>
    <property type="match status" value="1"/>
</dbReference>
<keyword evidence="5" id="KW-0378">Hydrolase</keyword>
<evidence type="ECO:0000256" key="3">
    <source>
        <dbReference type="ARBA" id="ARBA00022679"/>
    </source>
</evidence>
<evidence type="ECO:0000256" key="6">
    <source>
        <dbReference type="ARBA" id="ARBA00022833"/>
    </source>
</evidence>
<evidence type="ECO:0000256" key="5">
    <source>
        <dbReference type="ARBA" id="ARBA00022801"/>
    </source>
</evidence>
<comment type="catalytic activity">
    <reaction evidence="7">
        <text>adenosine + H2O + H(+) = inosine + NH4(+)</text>
        <dbReference type="Rhea" id="RHEA:24408"/>
        <dbReference type="ChEBI" id="CHEBI:15377"/>
        <dbReference type="ChEBI" id="CHEBI:15378"/>
        <dbReference type="ChEBI" id="CHEBI:16335"/>
        <dbReference type="ChEBI" id="CHEBI:17596"/>
        <dbReference type="ChEBI" id="CHEBI:28938"/>
        <dbReference type="EC" id="3.5.4.4"/>
    </reaction>
    <physiologicalReaction direction="left-to-right" evidence="7">
        <dbReference type="Rhea" id="RHEA:24409"/>
    </physiologicalReaction>
</comment>
<organism evidence="11 12">
    <name type="scientific">Vibrio ishigakensis</name>
    <dbReference type="NCBI Taxonomy" id="1481914"/>
    <lineage>
        <taxon>Bacteria</taxon>
        <taxon>Pseudomonadati</taxon>
        <taxon>Pseudomonadota</taxon>
        <taxon>Gammaproteobacteria</taxon>
        <taxon>Vibrionales</taxon>
        <taxon>Vibrionaceae</taxon>
        <taxon>Vibrio</taxon>
    </lineage>
</organism>
<evidence type="ECO:0000256" key="1">
    <source>
        <dbReference type="ARBA" id="ARBA00000553"/>
    </source>
</evidence>
<dbReference type="EMBL" id="BBSC01000007">
    <property type="protein sequence ID" value="GAM77158.1"/>
    <property type="molecule type" value="Genomic_DNA"/>
</dbReference>
<dbReference type="GO" id="GO:0005507">
    <property type="term" value="F:copper ion binding"/>
    <property type="evidence" value="ECO:0007669"/>
    <property type="project" value="TreeGrafter"/>
</dbReference>
<evidence type="ECO:0000256" key="9">
    <source>
        <dbReference type="ARBA" id="ARBA00049893"/>
    </source>
</evidence>
<keyword evidence="4" id="KW-0479">Metal-binding</keyword>
<proteinExistence type="inferred from homology"/>
<keyword evidence="6" id="KW-0862">Zinc</keyword>
<dbReference type="Pfam" id="PF02578">
    <property type="entry name" value="Cu-oxidase_4"/>
    <property type="match status" value="1"/>
</dbReference>
<dbReference type="PANTHER" id="PTHR30616:SF2">
    <property type="entry name" value="PURINE NUCLEOSIDE PHOSPHORYLASE LACC1"/>
    <property type="match status" value="1"/>
</dbReference>
<evidence type="ECO:0000256" key="8">
    <source>
        <dbReference type="ARBA" id="ARBA00048968"/>
    </source>
</evidence>
<comment type="catalytic activity">
    <reaction evidence="1">
        <text>inosine + phosphate = alpha-D-ribose 1-phosphate + hypoxanthine</text>
        <dbReference type="Rhea" id="RHEA:27646"/>
        <dbReference type="ChEBI" id="CHEBI:17368"/>
        <dbReference type="ChEBI" id="CHEBI:17596"/>
        <dbReference type="ChEBI" id="CHEBI:43474"/>
        <dbReference type="ChEBI" id="CHEBI:57720"/>
        <dbReference type="EC" id="2.4.2.1"/>
    </reaction>
    <physiologicalReaction direction="left-to-right" evidence="1">
        <dbReference type="Rhea" id="RHEA:27647"/>
    </physiologicalReaction>
</comment>
<evidence type="ECO:0000313" key="11">
    <source>
        <dbReference type="EMBL" id="GAM77158.1"/>
    </source>
</evidence>
<keyword evidence="3" id="KW-0808">Transferase</keyword>
<dbReference type="Proteomes" id="UP000031666">
    <property type="component" value="Unassembled WGS sequence"/>
</dbReference>
<comment type="similarity">
    <text evidence="2 10">Belongs to the purine nucleoside phosphorylase YfiH/LACC1 family.</text>
</comment>
<reference evidence="11 12" key="2">
    <citation type="submission" date="2015-01" db="EMBL/GenBank/DDBJ databases">
        <authorList>
            <consortium name="NBRP consortium"/>
            <person name="Sawabe T."/>
            <person name="Meirelles P."/>
            <person name="Feng G."/>
            <person name="Sayaka M."/>
            <person name="Hattori M."/>
            <person name="Ohkuma M."/>
        </authorList>
    </citation>
    <scope>NUCLEOTIDE SEQUENCE [LARGE SCALE GENOMIC DNA]</scope>
    <source>
        <strain evidence="12">JCM 19241</strain>
    </source>
</reference>
<evidence type="ECO:0000313" key="12">
    <source>
        <dbReference type="Proteomes" id="UP000031666"/>
    </source>
</evidence>
<dbReference type="AlphaFoldDB" id="A0A0B8QQA4"/>
<reference evidence="11 12" key="1">
    <citation type="submission" date="2015-01" db="EMBL/GenBank/DDBJ databases">
        <title>Vibrio sp. C94 JCM 19241 whole genome shotgun sequence.</title>
        <authorList>
            <person name="Sawabe T."/>
            <person name="Meirelles P."/>
            <person name="Feng G."/>
            <person name="Sayaka M."/>
            <person name="Hattori M."/>
            <person name="Ohkuma M."/>
        </authorList>
    </citation>
    <scope>NUCLEOTIDE SEQUENCE [LARGE SCALE GENOMIC DNA]</scope>
    <source>
        <strain evidence="12">JCM 19241</strain>
    </source>
</reference>
<accession>A0A0B8QQA4</accession>
<comment type="catalytic activity">
    <reaction evidence="8">
        <text>adenosine + phosphate = alpha-D-ribose 1-phosphate + adenine</text>
        <dbReference type="Rhea" id="RHEA:27642"/>
        <dbReference type="ChEBI" id="CHEBI:16335"/>
        <dbReference type="ChEBI" id="CHEBI:16708"/>
        <dbReference type="ChEBI" id="CHEBI:43474"/>
        <dbReference type="ChEBI" id="CHEBI:57720"/>
        <dbReference type="EC" id="2.4.2.1"/>
    </reaction>
    <physiologicalReaction direction="left-to-right" evidence="8">
        <dbReference type="Rhea" id="RHEA:27643"/>
    </physiologicalReaction>
</comment>
<gene>
    <name evidence="11" type="ORF">JCM19241_6054</name>
</gene>
<protein>
    <recommendedName>
        <fullName evidence="10">Purine nucleoside phosphorylase</fullName>
    </recommendedName>
</protein>
<name>A0A0B8QQA4_9VIBR</name>
<evidence type="ECO:0000256" key="7">
    <source>
        <dbReference type="ARBA" id="ARBA00047989"/>
    </source>
</evidence>
<dbReference type="InterPro" id="IPR038371">
    <property type="entry name" value="Cu_polyphenol_OxRdtase_sf"/>
</dbReference>
<dbReference type="GO" id="GO:0016787">
    <property type="term" value="F:hydrolase activity"/>
    <property type="evidence" value="ECO:0007669"/>
    <property type="project" value="UniProtKB-KW"/>
</dbReference>
<dbReference type="PANTHER" id="PTHR30616">
    <property type="entry name" value="UNCHARACTERIZED PROTEIN YFIH"/>
    <property type="match status" value="1"/>
</dbReference>
<comment type="catalytic activity">
    <reaction evidence="9">
        <text>S-methyl-5'-thioadenosine + phosphate = 5-(methylsulfanyl)-alpha-D-ribose 1-phosphate + adenine</text>
        <dbReference type="Rhea" id="RHEA:11852"/>
        <dbReference type="ChEBI" id="CHEBI:16708"/>
        <dbReference type="ChEBI" id="CHEBI:17509"/>
        <dbReference type="ChEBI" id="CHEBI:43474"/>
        <dbReference type="ChEBI" id="CHEBI:58533"/>
        <dbReference type="EC" id="2.4.2.28"/>
    </reaction>
    <physiologicalReaction direction="left-to-right" evidence="9">
        <dbReference type="Rhea" id="RHEA:11853"/>
    </physiologicalReaction>
</comment>
<dbReference type="STRING" id="1481914.JCM19241_6054"/>
<dbReference type="InterPro" id="IPR011324">
    <property type="entry name" value="Cytotoxic_necrot_fac-like_cat"/>
</dbReference>